<sequence>MSTFPSVSDERVCSVTAALDRTMSNLGPIEDRVNADTGNIDAHAALEANVAMLHLMGRPPLDELQVVGQGSMLSLFPKDDDAITSYSSCSFACCSARRTERDHAERLYEHDGCVADEQISRMASKIAAKPSADSRAPSLTNKENSFASSLALQSALQTEWEYTQRKRDKDGNMFGGFARPVDREKVAIWLSQQESIKTEIMDYISDVQYRSVVHPPFRQPTTNVTANIQQKSADIEDGAFTTGHGFHRPTVYTKCAPALTKRSADSCNIFLECIGLPVSKEDYRTITNKEVDNLPNWSDAEDDPGYDVFEKRQIQRSKSAISWPSKTHVKTSNVTTDNAHSRRHSIMTDVEFEALPDWFDVEDDPEYNEVMEWSLTNSCYSSKSTQDVPAMVSPSSGRAHGFEVCRW</sequence>
<comment type="caution">
    <text evidence="1">The sequence shown here is derived from an EMBL/GenBank/DDBJ whole genome shotgun (WGS) entry which is preliminary data.</text>
</comment>
<accession>A0A8J2I2X1</accession>
<reference evidence="1" key="1">
    <citation type="submission" date="2021-05" db="EMBL/GenBank/DDBJ databases">
        <authorList>
            <person name="Stam R."/>
        </authorList>
    </citation>
    <scope>NUCLEOTIDE SEQUENCE</scope>
    <source>
        <strain evidence="1">CS162</strain>
    </source>
</reference>
<protein>
    <submittedName>
        <fullName evidence="1">Uncharacterized protein</fullName>
    </submittedName>
</protein>
<dbReference type="GeneID" id="67017270"/>
<gene>
    <name evidence="1" type="ORF">ALTATR162_LOCUS5487</name>
</gene>
<dbReference type="Proteomes" id="UP000676310">
    <property type="component" value="Unassembled WGS sequence"/>
</dbReference>
<organism evidence="1 2">
    <name type="scientific">Alternaria atra</name>
    <dbReference type="NCBI Taxonomy" id="119953"/>
    <lineage>
        <taxon>Eukaryota</taxon>
        <taxon>Fungi</taxon>
        <taxon>Dikarya</taxon>
        <taxon>Ascomycota</taxon>
        <taxon>Pezizomycotina</taxon>
        <taxon>Dothideomycetes</taxon>
        <taxon>Pleosporomycetidae</taxon>
        <taxon>Pleosporales</taxon>
        <taxon>Pleosporineae</taxon>
        <taxon>Pleosporaceae</taxon>
        <taxon>Alternaria</taxon>
        <taxon>Alternaria sect. Ulocladioides</taxon>
    </lineage>
</organism>
<keyword evidence="2" id="KW-1185">Reference proteome</keyword>
<dbReference type="AlphaFoldDB" id="A0A8J2I2X1"/>
<evidence type="ECO:0000313" key="2">
    <source>
        <dbReference type="Proteomes" id="UP000676310"/>
    </source>
</evidence>
<dbReference type="EMBL" id="CAJRGZ010000019">
    <property type="protein sequence ID" value="CAG5159246.1"/>
    <property type="molecule type" value="Genomic_DNA"/>
</dbReference>
<dbReference type="OrthoDB" id="3687942at2759"/>
<dbReference type="RefSeq" id="XP_043169041.1">
    <property type="nucleotide sequence ID" value="XM_043313106.1"/>
</dbReference>
<proteinExistence type="predicted"/>
<evidence type="ECO:0000313" key="1">
    <source>
        <dbReference type="EMBL" id="CAG5159246.1"/>
    </source>
</evidence>
<name>A0A8J2I2X1_9PLEO</name>